<keyword evidence="4" id="KW-1185">Reference proteome</keyword>
<accession>A0A0D7B0G3</accession>
<dbReference type="PANTHER" id="PTHR36223:SF1">
    <property type="entry name" value="TRANSCRIPTION ELONGATION FACTOR EAF N-TERMINAL DOMAIN-CONTAINING PROTEIN"/>
    <property type="match status" value="1"/>
</dbReference>
<dbReference type="AlphaFoldDB" id="A0A0D7B0G3"/>
<feature type="region of interest" description="Disordered" evidence="1">
    <location>
        <begin position="235"/>
        <end position="278"/>
    </location>
</feature>
<feature type="domain" description="DUF7918" evidence="2">
    <location>
        <begin position="6"/>
        <end position="203"/>
    </location>
</feature>
<dbReference type="Pfam" id="PF25534">
    <property type="entry name" value="DUF7918"/>
    <property type="match status" value="1"/>
</dbReference>
<organism evidence="3 4">
    <name type="scientific">Cylindrobasidium torrendii FP15055 ss-10</name>
    <dbReference type="NCBI Taxonomy" id="1314674"/>
    <lineage>
        <taxon>Eukaryota</taxon>
        <taxon>Fungi</taxon>
        <taxon>Dikarya</taxon>
        <taxon>Basidiomycota</taxon>
        <taxon>Agaricomycotina</taxon>
        <taxon>Agaricomycetes</taxon>
        <taxon>Agaricomycetidae</taxon>
        <taxon>Agaricales</taxon>
        <taxon>Marasmiineae</taxon>
        <taxon>Physalacriaceae</taxon>
        <taxon>Cylindrobasidium</taxon>
    </lineage>
</organism>
<evidence type="ECO:0000259" key="2">
    <source>
        <dbReference type="Pfam" id="PF25534"/>
    </source>
</evidence>
<evidence type="ECO:0000313" key="4">
    <source>
        <dbReference type="Proteomes" id="UP000054007"/>
    </source>
</evidence>
<dbReference type="InterPro" id="IPR057678">
    <property type="entry name" value="DUF7918"/>
</dbReference>
<feature type="compositionally biased region" description="Basic and acidic residues" evidence="1">
    <location>
        <begin position="263"/>
        <end position="272"/>
    </location>
</feature>
<dbReference type="PANTHER" id="PTHR36223">
    <property type="entry name" value="BETA-LACTAMASE-TYPE TRANSPEPTIDASE FOLD DOMAIN CONTAINING PROTEIN"/>
    <property type="match status" value="1"/>
</dbReference>
<gene>
    <name evidence="3" type="ORF">CYLTODRAFT_426460</name>
</gene>
<dbReference type="EMBL" id="KN880728">
    <property type="protein sequence ID" value="KIY63011.1"/>
    <property type="molecule type" value="Genomic_DNA"/>
</dbReference>
<reference evidence="3 4" key="1">
    <citation type="journal article" date="2015" name="Fungal Genet. Biol.">
        <title>Evolution of novel wood decay mechanisms in Agaricales revealed by the genome sequences of Fistulina hepatica and Cylindrobasidium torrendii.</title>
        <authorList>
            <person name="Floudas D."/>
            <person name="Held B.W."/>
            <person name="Riley R."/>
            <person name="Nagy L.G."/>
            <person name="Koehler G."/>
            <person name="Ransdell A.S."/>
            <person name="Younus H."/>
            <person name="Chow J."/>
            <person name="Chiniquy J."/>
            <person name="Lipzen A."/>
            <person name="Tritt A."/>
            <person name="Sun H."/>
            <person name="Haridas S."/>
            <person name="LaButti K."/>
            <person name="Ohm R.A."/>
            <person name="Kues U."/>
            <person name="Blanchette R.A."/>
            <person name="Grigoriev I.V."/>
            <person name="Minto R.E."/>
            <person name="Hibbett D.S."/>
        </authorList>
    </citation>
    <scope>NUCLEOTIDE SEQUENCE [LARGE SCALE GENOMIC DNA]</scope>
    <source>
        <strain evidence="3 4">FP15055 ss-10</strain>
    </source>
</reference>
<dbReference type="Proteomes" id="UP000054007">
    <property type="component" value="Unassembled WGS sequence"/>
</dbReference>
<proteinExistence type="predicted"/>
<evidence type="ECO:0000256" key="1">
    <source>
        <dbReference type="SAM" id="MobiDB-lite"/>
    </source>
</evidence>
<evidence type="ECO:0000313" key="3">
    <source>
        <dbReference type="EMBL" id="KIY63011.1"/>
    </source>
</evidence>
<dbReference type="OrthoDB" id="3364132at2759"/>
<sequence length="278" mass="31042">MILPTGLQAWICVDGVRCEEFQETVSENGRDVTCWIPSEAGKTFTVHWTDSPGRQTAYGLSIDGAPRGGRACVNPTGRPVKYTKSGERISATAKRPYLFAPIQQSDDDDLLLNSIEGVGEIKIQANMARFRPSAPVFRDVGAQKTFHERTKKGIDHQTSFGAARYSRAKSLDTYIPIPLGPPSCLIFKYRPMNVLQANGITPPSKFVDVKHDKKPEIYNGDSEVEIIEVKPKVSVKRERKRKASSPDPLIKDESSPQHKRVKREPMNSKNDDIIYISD</sequence>
<protein>
    <recommendedName>
        <fullName evidence="2">DUF7918 domain-containing protein</fullName>
    </recommendedName>
</protein>
<dbReference type="STRING" id="1314674.A0A0D7B0G3"/>
<name>A0A0D7B0G3_9AGAR</name>